<feature type="compositionally biased region" description="Low complexity" evidence="3">
    <location>
        <begin position="136"/>
        <end position="150"/>
    </location>
</feature>
<name>A0A8B8JK60_ABRPR</name>
<evidence type="ECO:0000313" key="7">
    <source>
        <dbReference type="RefSeq" id="XP_027331095.1"/>
    </source>
</evidence>
<dbReference type="InterPro" id="IPR045180">
    <property type="entry name" value="La_dom_prot"/>
</dbReference>
<reference evidence="6 7" key="2">
    <citation type="submission" date="2025-04" db="UniProtKB">
        <authorList>
            <consortium name="RefSeq"/>
        </authorList>
    </citation>
    <scope>IDENTIFICATION</scope>
    <source>
        <tissue evidence="6 7">Young leaves</tissue>
    </source>
</reference>
<dbReference type="InterPro" id="IPR036390">
    <property type="entry name" value="WH_DNA-bd_sf"/>
</dbReference>
<feature type="region of interest" description="Disordered" evidence="3">
    <location>
        <begin position="473"/>
        <end position="527"/>
    </location>
</feature>
<dbReference type="OrthoDB" id="340227at2759"/>
<reference evidence="5" key="1">
    <citation type="journal article" date="2019" name="Toxins">
        <title>Detection of Abrin-Like and Prepropulchellin-Like Toxin Genes and Transcripts Using Whole Genome Sequencing and Full-Length Transcript Sequencing of Abrus precatorius.</title>
        <authorList>
            <person name="Hovde B.T."/>
            <person name="Daligault H.E."/>
            <person name="Hanschen E.R."/>
            <person name="Kunde Y.A."/>
            <person name="Johnson M.B."/>
            <person name="Starkenburg S.R."/>
            <person name="Johnson S.L."/>
        </authorList>
    </citation>
    <scope>NUCLEOTIDE SEQUENCE [LARGE SCALE GENOMIC DNA]</scope>
</reference>
<dbReference type="Gene3D" id="1.10.10.10">
    <property type="entry name" value="Winged helix-like DNA-binding domain superfamily/Winged helix DNA-binding domain"/>
    <property type="match status" value="1"/>
</dbReference>
<feature type="compositionally biased region" description="Polar residues" evidence="3">
    <location>
        <begin position="510"/>
        <end position="527"/>
    </location>
</feature>
<evidence type="ECO:0000259" key="4">
    <source>
        <dbReference type="PROSITE" id="PS50961"/>
    </source>
</evidence>
<feature type="region of interest" description="Disordered" evidence="3">
    <location>
        <begin position="1"/>
        <end position="228"/>
    </location>
</feature>
<dbReference type="GO" id="GO:0003723">
    <property type="term" value="F:RNA binding"/>
    <property type="evidence" value="ECO:0007669"/>
    <property type="project" value="UniProtKB-UniRule"/>
</dbReference>
<feature type="compositionally biased region" description="Low complexity" evidence="3">
    <location>
        <begin position="10"/>
        <end position="20"/>
    </location>
</feature>
<keyword evidence="1 2" id="KW-0694">RNA-binding</keyword>
<dbReference type="PANTHER" id="PTHR22792">
    <property type="entry name" value="LUPUS LA PROTEIN-RELATED"/>
    <property type="match status" value="1"/>
</dbReference>
<evidence type="ECO:0000256" key="1">
    <source>
        <dbReference type="ARBA" id="ARBA00022884"/>
    </source>
</evidence>
<dbReference type="PROSITE" id="PS50961">
    <property type="entry name" value="HTH_LA"/>
    <property type="match status" value="1"/>
</dbReference>
<protein>
    <submittedName>
        <fullName evidence="6 7">La-related protein 1C-like</fullName>
    </submittedName>
</protein>
<proteinExistence type="predicted"/>
<keyword evidence="5" id="KW-1185">Reference proteome</keyword>
<dbReference type="CDD" id="cd07323">
    <property type="entry name" value="LAM"/>
    <property type="match status" value="1"/>
</dbReference>
<feature type="domain" description="HTH La-type RNA-binding" evidence="4">
    <location>
        <begin position="383"/>
        <end position="472"/>
    </location>
</feature>
<feature type="compositionally biased region" description="Polar residues" evidence="3">
    <location>
        <begin position="151"/>
        <end position="196"/>
    </location>
</feature>
<organism evidence="5 6">
    <name type="scientific">Abrus precatorius</name>
    <name type="common">Indian licorice</name>
    <name type="synonym">Glycine abrus</name>
    <dbReference type="NCBI Taxonomy" id="3816"/>
    <lineage>
        <taxon>Eukaryota</taxon>
        <taxon>Viridiplantae</taxon>
        <taxon>Streptophyta</taxon>
        <taxon>Embryophyta</taxon>
        <taxon>Tracheophyta</taxon>
        <taxon>Spermatophyta</taxon>
        <taxon>Magnoliopsida</taxon>
        <taxon>eudicotyledons</taxon>
        <taxon>Gunneridae</taxon>
        <taxon>Pentapetalae</taxon>
        <taxon>rosids</taxon>
        <taxon>fabids</taxon>
        <taxon>Fabales</taxon>
        <taxon>Fabaceae</taxon>
        <taxon>Papilionoideae</taxon>
        <taxon>50 kb inversion clade</taxon>
        <taxon>NPAAA clade</taxon>
        <taxon>indigoferoid/millettioid clade</taxon>
        <taxon>Abreae</taxon>
        <taxon>Abrus</taxon>
    </lineage>
</organism>
<gene>
    <name evidence="6 7" type="primary">LOC113846723</name>
</gene>
<dbReference type="AlphaFoldDB" id="A0A8B8JK60"/>
<evidence type="ECO:0000313" key="5">
    <source>
        <dbReference type="Proteomes" id="UP000694853"/>
    </source>
</evidence>
<feature type="compositionally biased region" description="Polar residues" evidence="3">
    <location>
        <begin position="473"/>
        <end position="482"/>
    </location>
</feature>
<dbReference type="GeneID" id="113846723"/>
<dbReference type="SMART" id="SM00715">
    <property type="entry name" value="LA"/>
    <property type="match status" value="1"/>
</dbReference>
<dbReference type="InterPro" id="IPR036388">
    <property type="entry name" value="WH-like_DNA-bd_sf"/>
</dbReference>
<dbReference type="PANTHER" id="PTHR22792:SF155">
    <property type="entry name" value="LA-RELATED PROTEIN 1C-LIKE"/>
    <property type="match status" value="1"/>
</dbReference>
<dbReference type="Pfam" id="PF05383">
    <property type="entry name" value="La"/>
    <property type="match status" value="1"/>
</dbReference>
<dbReference type="InterPro" id="IPR006630">
    <property type="entry name" value="La_HTH"/>
</dbReference>
<sequence>MVTTAKSSNHHSPPSAPSSAQPGESNSPKFQRKNLSSPWAQVVRGGEPESAASIHQSPPPSSSSTSSLAADQAPSSDCSPRAIPASPPVDNSNSGGIVDNSDGSEGNAGRSKRPAWNKASNGGVEAGPVMGAESWPALSASTKASAKLPADSSSKTVADGSLSTSQGLVTSQSPQKQATTNAKPNSATNYSMPNRQRSVKRVSGSNLGSGPAQSIFSNPPTAPPPPPFPVYQLPPVSYANMVPVIPDPAPRDQYRSNNWDTRPLVGGFVPAMNEHRGSSRRGYFGPNPRGDGSYHNNYVGRRDQDRGNYTNTRDANVPQPRMPPRGLLRHPPPSTAAYVGPQPIGPYANPIGFPELYYYPTVPLDHFRGMPFYAPPPPTAFFPAPESPLSNMIVNQIEYYFSDANLVRDEYLRSKMDEQGWVPVSLIASFPRVRSLTSSTPLILDSLRTSTIVEVQGDKLRRHNEWMKWLPSARQSADSGSVSPVGARHNNLAADFQTNTLEETTKDEGPTSQSQLSNGGDATGSSS</sequence>
<evidence type="ECO:0000256" key="2">
    <source>
        <dbReference type="PROSITE-ProRule" id="PRU00332"/>
    </source>
</evidence>
<feature type="compositionally biased region" description="Polar residues" evidence="3">
    <location>
        <begin position="203"/>
        <end position="218"/>
    </location>
</feature>
<accession>A0A8B8JK60</accession>
<evidence type="ECO:0000313" key="6">
    <source>
        <dbReference type="RefSeq" id="XP_027331093.1"/>
    </source>
</evidence>
<dbReference type="KEGG" id="aprc:113846723"/>
<dbReference type="SUPFAM" id="SSF46785">
    <property type="entry name" value="Winged helix' DNA-binding domain"/>
    <property type="match status" value="1"/>
</dbReference>
<feature type="region of interest" description="Disordered" evidence="3">
    <location>
        <begin position="270"/>
        <end position="325"/>
    </location>
</feature>
<feature type="compositionally biased region" description="Polar residues" evidence="3">
    <location>
        <begin position="21"/>
        <end position="39"/>
    </location>
</feature>
<evidence type="ECO:0000256" key="3">
    <source>
        <dbReference type="SAM" id="MobiDB-lite"/>
    </source>
</evidence>
<dbReference type="RefSeq" id="XP_027331095.1">
    <property type="nucleotide sequence ID" value="XM_027475294.1"/>
</dbReference>
<feature type="compositionally biased region" description="Low complexity" evidence="3">
    <location>
        <begin position="50"/>
        <end position="70"/>
    </location>
</feature>
<dbReference type="RefSeq" id="XP_027331093.1">
    <property type="nucleotide sequence ID" value="XM_027475292.1"/>
</dbReference>
<dbReference type="Proteomes" id="UP000694853">
    <property type="component" value="Unplaced"/>
</dbReference>